<feature type="compositionally biased region" description="Polar residues" evidence="3">
    <location>
        <begin position="332"/>
        <end position="342"/>
    </location>
</feature>
<dbReference type="Proteomes" id="UP000265000">
    <property type="component" value="Unplaced"/>
</dbReference>
<feature type="region of interest" description="Disordered" evidence="3">
    <location>
        <begin position="170"/>
        <end position="196"/>
    </location>
</feature>
<feature type="compositionally biased region" description="Polar residues" evidence="3">
    <location>
        <begin position="65"/>
        <end position="77"/>
    </location>
</feature>
<feature type="region of interest" description="Disordered" evidence="3">
    <location>
        <begin position="264"/>
        <end position="347"/>
    </location>
</feature>
<feature type="compositionally biased region" description="Basic and acidic residues" evidence="3">
    <location>
        <begin position="33"/>
        <end position="45"/>
    </location>
</feature>
<dbReference type="InterPro" id="IPR000580">
    <property type="entry name" value="TSC22/Bun"/>
</dbReference>
<feature type="region of interest" description="Disordered" evidence="3">
    <location>
        <begin position="214"/>
        <end position="252"/>
    </location>
</feature>
<dbReference type="STRING" id="8078.ENSFHEP00000002437"/>
<protein>
    <submittedName>
        <fullName evidence="4">TSC22 domain family 2</fullName>
    </submittedName>
</protein>
<organism evidence="4 5">
    <name type="scientific">Fundulus heteroclitus</name>
    <name type="common">Killifish</name>
    <name type="synonym">Mummichog</name>
    <dbReference type="NCBI Taxonomy" id="8078"/>
    <lineage>
        <taxon>Eukaryota</taxon>
        <taxon>Metazoa</taxon>
        <taxon>Chordata</taxon>
        <taxon>Craniata</taxon>
        <taxon>Vertebrata</taxon>
        <taxon>Euteleostomi</taxon>
        <taxon>Actinopterygii</taxon>
        <taxon>Neopterygii</taxon>
        <taxon>Teleostei</taxon>
        <taxon>Neoteleostei</taxon>
        <taxon>Acanthomorphata</taxon>
        <taxon>Ovalentaria</taxon>
        <taxon>Atherinomorphae</taxon>
        <taxon>Cyprinodontiformes</taxon>
        <taxon>Fundulidae</taxon>
        <taxon>Fundulus</taxon>
    </lineage>
</organism>
<evidence type="ECO:0000313" key="5">
    <source>
        <dbReference type="Proteomes" id="UP000265000"/>
    </source>
</evidence>
<keyword evidence="5" id="KW-1185">Reference proteome</keyword>
<dbReference type="PROSITE" id="PS01289">
    <property type="entry name" value="TSC22"/>
    <property type="match status" value="1"/>
</dbReference>
<dbReference type="InterPro" id="IPR047862">
    <property type="entry name" value="TSC22/BUN_CS"/>
</dbReference>
<dbReference type="Ensembl" id="ENSFHET00000012232.1">
    <property type="protein sequence ID" value="ENSFHEP00000002437.1"/>
    <property type="gene ID" value="ENSFHEG00000003217.1"/>
</dbReference>
<accession>A0A3Q2NTA6</accession>
<evidence type="ECO:0000256" key="1">
    <source>
        <dbReference type="ARBA" id="ARBA00007908"/>
    </source>
</evidence>
<feature type="compositionally biased region" description="Basic and acidic residues" evidence="3">
    <location>
        <begin position="170"/>
        <end position="181"/>
    </location>
</feature>
<evidence type="ECO:0000256" key="2">
    <source>
        <dbReference type="SAM" id="Coils"/>
    </source>
</evidence>
<name>A0A3Q2NTA6_FUNHE</name>
<feature type="region of interest" description="Disordered" evidence="3">
    <location>
        <begin position="21"/>
        <end position="104"/>
    </location>
</feature>
<dbReference type="PANTHER" id="PTHR46894:SF1">
    <property type="entry name" value="TSC22 DOMAIN FAMILY PROTEIN 2"/>
    <property type="match status" value="1"/>
</dbReference>
<evidence type="ECO:0000313" key="4">
    <source>
        <dbReference type="Ensembl" id="ENSFHEP00000002437.1"/>
    </source>
</evidence>
<proteinExistence type="inferred from homology"/>
<reference evidence="4" key="1">
    <citation type="submission" date="2025-08" db="UniProtKB">
        <authorList>
            <consortium name="Ensembl"/>
        </authorList>
    </citation>
    <scope>IDENTIFICATION</scope>
</reference>
<feature type="compositionally biased region" description="Low complexity" evidence="3">
    <location>
        <begin position="300"/>
        <end position="325"/>
    </location>
</feature>
<dbReference type="Pfam" id="PF01166">
    <property type="entry name" value="TSC22"/>
    <property type="match status" value="1"/>
</dbReference>
<dbReference type="PANTHER" id="PTHR46894">
    <property type="entry name" value="TSC22 DOMAIN FAMILY PROTEIN 2"/>
    <property type="match status" value="1"/>
</dbReference>
<feature type="coiled-coil region" evidence="2">
    <location>
        <begin position="434"/>
        <end position="468"/>
    </location>
</feature>
<keyword evidence="2" id="KW-0175">Coiled coil</keyword>
<dbReference type="GO" id="GO:0006357">
    <property type="term" value="P:regulation of transcription by RNA polymerase II"/>
    <property type="evidence" value="ECO:0007669"/>
    <property type="project" value="InterPro"/>
</dbReference>
<comment type="similarity">
    <text evidence="1">Belongs to the TSC-22/Dip/Bun family.</text>
</comment>
<dbReference type="GeneTree" id="ENSGT00940000159144"/>
<sequence length="521" mass="53565">MSGKTTGKKKSCFRITSVTLAGGLIGDGGSGDQRLDDPEEARTELRSPVAFDRFDAGGCDRGSAEETSNSVGENQEGQPPMASPVNGGFAIKPTPSGRNTPHSVEGSVPFVPCSSMGSSAAAAALTSMIQAAATSSCSSSSSRFRVIKLDHSNGEPFRRGRWTCTEFYEKESDSGAHRTVDSFKSSPSVDHSGDRDSGLGATYNFAVSGGAFPAPARDNCTESPAGHHTHSQASEPPQQGHGLSPQAEGGASAFQSTVYAAAASPQQAARAQGNASPPAGPQTFAPDGLNGDAGSRSGFVSGSAQQQPSGGAGGAPAPSAAPVSVHGDGQNVPATVPSTTGVHPSRAGGLIQLQGGVVSSTEPLFHRGAVAVPAKDGVRSPIGEGFRLSSPTVNSFFGIQITMNEDGDGASGANVVAIDNKIEQAMDLVKSHLMYAVREEVEVLKEQIKELYERNSVLERENAVLKSLASTEQLSQLPGQLGCLSPPLQLHQPPFIKNGAHSLVHHEGSQGVSYQPNITSA</sequence>
<evidence type="ECO:0000256" key="3">
    <source>
        <dbReference type="SAM" id="MobiDB-lite"/>
    </source>
</evidence>
<dbReference type="InterPro" id="IPR053049">
    <property type="entry name" value="TSC22_domain_protein_2"/>
</dbReference>
<dbReference type="FunFam" id="1.20.5.490:FF:000002">
    <property type="entry name" value="TSC22 domain family, member 1"/>
    <property type="match status" value="1"/>
</dbReference>
<dbReference type="Gene3D" id="1.20.5.490">
    <property type="entry name" value="Single helix bin"/>
    <property type="match status" value="1"/>
</dbReference>
<dbReference type="CDD" id="cd21941">
    <property type="entry name" value="ZIP_TSC22D4"/>
    <property type="match status" value="1"/>
</dbReference>
<reference evidence="4" key="2">
    <citation type="submission" date="2025-09" db="UniProtKB">
        <authorList>
            <consortium name="Ensembl"/>
        </authorList>
    </citation>
    <scope>IDENTIFICATION</scope>
</reference>
<dbReference type="SUPFAM" id="SSF58026">
    <property type="entry name" value="Delta-sleep-inducing peptide immunoreactive peptide"/>
    <property type="match status" value="1"/>
</dbReference>
<dbReference type="AlphaFoldDB" id="A0A3Q2NTA6"/>